<dbReference type="InterPro" id="IPR035414">
    <property type="entry name" value="Peptidase_M1_pepN_Ig-like"/>
</dbReference>
<evidence type="ECO:0000259" key="11">
    <source>
        <dbReference type="Pfam" id="PF11940"/>
    </source>
</evidence>
<feature type="domain" description="Aminopeptidase N-like N-terminal" evidence="13">
    <location>
        <begin position="175"/>
        <end position="270"/>
    </location>
</feature>
<dbReference type="GO" id="GO:0004177">
    <property type="term" value="F:aminopeptidase activity"/>
    <property type="evidence" value="ECO:0007669"/>
    <property type="project" value="UniProtKB-KW"/>
</dbReference>
<evidence type="ECO:0000259" key="13">
    <source>
        <dbReference type="Pfam" id="PF17900"/>
    </source>
</evidence>
<evidence type="ECO:0000256" key="9">
    <source>
        <dbReference type="SAM" id="Phobius"/>
    </source>
</evidence>
<keyword evidence="4" id="KW-0645">Protease</keyword>
<keyword evidence="3" id="KW-0031">Aminopeptidase</keyword>
<evidence type="ECO:0000259" key="10">
    <source>
        <dbReference type="Pfam" id="PF01433"/>
    </source>
</evidence>
<dbReference type="FunFam" id="3.30.2010.30:FF:000002">
    <property type="entry name" value="Putative aminopeptidase N"/>
    <property type="match status" value="1"/>
</dbReference>
<dbReference type="GO" id="GO:0006508">
    <property type="term" value="P:proteolysis"/>
    <property type="evidence" value="ECO:0007669"/>
    <property type="project" value="UniProtKB-KW"/>
</dbReference>
<dbReference type="PANTHER" id="PTHR46322">
    <property type="entry name" value="PUROMYCIN-SENSITIVE AMINOPEPTIDASE"/>
    <property type="match status" value="1"/>
</dbReference>
<feature type="transmembrane region" description="Helical" evidence="9">
    <location>
        <begin position="29"/>
        <end position="48"/>
    </location>
</feature>
<dbReference type="EMBL" id="HBJA01136153">
    <property type="protein sequence ID" value="CAE0835471.1"/>
    <property type="molecule type" value="Transcribed_RNA"/>
</dbReference>
<evidence type="ECO:0000256" key="6">
    <source>
        <dbReference type="ARBA" id="ARBA00022801"/>
    </source>
</evidence>
<keyword evidence="9" id="KW-0472">Membrane</keyword>
<dbReference type="InterPro" id="IPR045357">
    <property type="entry name" value="Aminopeptidase_N-like_N"/>
</dbReference>
<evidence type="ECO:0000259" key="12">
    <source>
        <dbReference type="Pfam" id="PF17432"/>
    </source>
</evidence>
<evidence type="ECO:0000256" key="4">
    <source>
        <dbReference type="ARBA" id="ARBA00022670"/>
    </source>
</evidence>
<dbReference type="InterPro" id="IPR012779">
    <property type="entry name" value="Peptidase_M1_pepN"/>
</dbReference>
<gene>
    <name evidence="14" type="ORF">EGYM00163_LOCUS46820</name>
    <name evidence="15" type="ORF">EGYM00163_LOCUS46821</name>
    <name evidence="16" type="ORF">EGYM00163_LOCUS46822</name>
</gene>
<evidence type="ECO:0000256" key="7">
    <source>
        <dbReference type="ARBA" id="ARBA00022833"/>
    </source>
</evidence>
<sequence>MADVPTPTPHGFHTRFARRRTFGVVREDLLGAGVLLSAIAAAAALWSYGKRPVTALQGVVATSPSQPVVAMFATTSAVEAPPKEIFRKDYKVLPYEASHVDMKFELRDEVKTTLTTAVAYKRRSAKDMVLSGESKPALMELVSVKVGDTVLTPDQYTVTDKDLTIPAALLLDEFVLEIVTKLDAGANTSLSGLYKSSGIFCTQEEAEGFRNMTYFYDRPDNMATYTTLITAEKQKYPYLLSNGNPVDSGDLEDGLHFVKWEDPWPKPCYLFALVAGDLACVSDEFVTVSGRKVLLRIFVEHGNEDQTTHAMESLKKSFKWDEERFGREYDLDQFNVVAVSDFNMGAMENKSLNVFNDRYVLANPKTATDSDFSGIERVVGHEYFHNWTGNRVTCRDWFQLTLKEGLTVYRDQEFSADMNSRAVKRIGDVMRLRTAQFRQDAGPMAHPIRPESYISMDNFYTVTVYEKGAEVIRMMATILGTDGFRKGTNLYFERHDGQAVTCDDFVAAMEDATGEDFTQFKRWYSQAGTPVLEATTAYDADLKQLSLTVKQSCPATPKQSAKEPFDIPLAVGLIGKESTQPVPLKLQGDSAAAGTTKVLRVTEPEQTYTFVDVPEDVVPSLLREFSAPVKLTVPQRTDADLQFLMAHDTDEFCRWEAGQEYAQKVLLALIKGETPDLTGLVAAFKGTLCDTSLDNAFKALALSLPTESYLADLLPEGEADPDVIHEKRELLVRSICEACAVDMWAVYEANKDAVRGETSGEAAGRRSIKNLMLMYLTKITDADPKALTTAIAQFESAENMTDQLGAMSAVVLSCPPEAPGAAVAREEVLANFYEQWKHDNLVVLKWLGMQASGSGMTVEGMQKLMAHEAFELKNPNKVYATIGGFCAVPVNVHKLDGSGYKFMADVVKDLDKINPQVAARMAGLFTGWKKYAPAQRRDTMKAQMESMLAADLSPDTYEILSKSLL</sequence>
<keyword evidence="6" id="KW-0378">Hydrolase</keyword>
<comment type="cofactor">
    <cofactor evidence="1">
        <name>Zn(2+)</name>
        <dbReference type="ChEBI" id="CHEBI:29105"/>
    </cofactor>
</comment>
<keyword evidence="8" id="KW-0482">Metalloprotease</keyword>
<dbReference type="PANTHER" id="PTHR46322:SF1">
    <property type="entry name" value="PUROMYCIN-SENSITIVE AMINOPEPTIDASE"/>
    <property type="match status" value="1"/>
</dbReference>
<evidence type="ECO:0000256" key="5">
    <source>
        <dbReference type="ARBA" id="ARBA00022723"/>
    </source>
</evidence>
<dbReference type="Gene3D" id="3.30.2010.30">
    <property type="match status" value="1"/>
</dbReference>
<dbReference type="SUPFAM" id="SSF55486">
    <property type="entry name" value="Metalloproteases ('zincins'), catalytic domain"/>
    <property type="match status" value="1"/>
</dbReference>
<evidence type="ECO:0000313" key="16">
    <source>
        <dbReference type="EMBL" id="CAE0835473.1"/>
    </source>
</evidence>
<dbReference type="Gene3D" id="2.60.40.1840">
    <property type="match status" value="1"/>
</dbReference>
<dbReference type="InterPro" id="IPR037144">
    <property type="entry name" value="Peptidase_M1_pepN_C_sf"/>
</dbReference>
<dbReference type="EMBL" id="HBJA01136155">
    <property type="protein sequence ID" value="CAE0835473.1"/>
    <property type="molecule type" value="Transcribed_RNA"/>
</dbReference>
<evidence type="ECO:0000256" key="2">
    <source>
        <dbReference type="ARBA" id="ARBA00010136"/>
    </source>
</evidence>
<dbReference type="InterPro" id="IPR042097">
    <property type="entry name" value="Aminopeptidase_N-like_N_sf"/>
</dbReference>
<evidence type="ECO:0000256" key="3">
    <source>
        <dbReference type="ARBA" id="ARBA00022438"/>
    </source>
</evidence>
<dbReference type="InterPro" id="IPR027268">
    <property type="entry name" value="Peptidase_M4/M1_CTD_sf"/>
</dbReference>
<dbReference type="Pfam" id="PF17900">
    <property type="entry name" value="Peptidase_M1_N"/>
    <property type="match status" value="1"/>
</dbReference>
<feature type="domain" description="Peptidase M1 alanyl aminopeptidase Ig-like fold" evidence="11">
    <location>
        <begin position="528"/>
        <end position="632"/>
    </location>
</feature>
<dbReference type="InterPro" id="IPR038438">
    <property type="entry name" value="PepN_Ig-like_sf"/>
</dbReference>
<keyword evidence="9" id="KW-1133">Transmembrane helix</keyword>
<name>A0A6T2JG83_9EUGL</name>
<dbReference type="AlphaFoldDB" id="A0A6T2JG83"/>
<dbReference type="Gene3D" id="1.10.390.10">
    <property type="entry name" value="Neutral Protease Domain 2"/>
    <property type="match status" value="1"/>
</dbReference>
<protein>
    <recommendedName>
        <fullName evidence="17">Aminopeptidase N</fullName>
    </recommendedName>
</protein>
<organism evidence="15">
    <name type="scientific">Eutreptiella gymnastica</name>
    <dbReference type="NCBI Taxonomy" id="73025"/>
    <lineage>
        <taxon>Eukaryota</taxon>
        <taxon>Discoba</taxon>
        <taxon>Euglenozoa</taxon>
        <taxon>Euglenida</taxon>
        <taxon>Spirocuta</taxon>
        <taxon>Euglenophyceae</taxon>
        <taxon>Eutreptiales</taxon>
        <taxon>Eutreptiaceae</taxon>
        <taxon>Eutreptiella</taxon>
    </lineage>
</organism>
<dbReference type="InterPro" id="IPR024601">
    <property type="entry name" value="Peptidase_M1_pepN_C"/>
</dbReference>
<keyword evidence="5" id="KW-0479">Metal-binding</keyword>
<evidence type="ECO:0008006" key="17">
    <source>
        <dbReference type="Google" id="ProtNLM"/>
    </source>
</evidence>
<evidence type="ECO:0000256" key="8">
    <source>
        <dbReference type="ARBA" id="ARBA00023049"/>
    </source>
</evidence>
<dbReference type="InterPro" id="IPR014782">
    <property type="entry name" value="Peptidase_M1_dom"/>
</dbReference>
<dbReference type="PRINTS" id="PR00756">
    <property type="entry name" value="ALADIPTASE"/>
</dbReference>
<evidence type="ECO:0000313" key="14">
    <source>
        <dbReference type="EMBL" id="CAE0835471.1"/>
    </source>
</evidence>
<dbReference type="Pfam" id="PF11940">
    <property type="entry name" value="DUF3458"/>
    <property type="match status" value="1"/>
</dbReference>
<keyword evidence="9" id="KW-0812">Transmembrane</keyword>
<dbReference type="Gene3D" id="1.25.50.10">
    <property type="entry name" value="Peptidase M1, alanyl aminopeptidase, C-terminal domain"/>
    <property type="match status" value="1"/>
</dbReference>
<dbReference type="Pfam" id="PF17432">
    <property type="entry name" value="DUF3458_C"/>
    <property type="match status" value="1"/>
</dbReference>
<evidence type="ECO:0000256" key="1">
    <source>
        <dbReference type="ARBA" id="ARBA00001947"/>
    </source>
</evidence>
<keyword evidence="7" id="KW-0862">Zinc</keyword>
<accession>A0A6T2JG83</accession>
<dbReference type="CDD" id="cd09600">
    <property type="entry name" value="M1_APN"/>
    <property type="match status" value="1"/>
</dbReference>
<proteinExistence type="inferred from homology"/>
<evidence type="ECO:0000313" key="15">
    <source>
        <dbReference type="EMBL" id="CAE0835472.1"/>
    </source>
</evidence>
<dbReference type="Gene3D" id="2.60.40.1730">
    <property type="entry name" value="tricorn interacting facor f3 domain"/>
    <property type="match status" value="1"/>
</dbReference>
<dbReference type="InterPro" id="IPR001930">
    <property type="entry name" value="Peptidase_M1"/>
</dbReference>
<dbReference type="Pfam" id="PF01433">
    <property type="entry name" value="Peptidase_M1"/>
    <property type="match status" value="1"/>
</dbReference>
<dbReference type="EMBL" id="HBJA01136154">
    <property type="protein sequence ID" value="CAE0835472.1"/>
    <property type="molecule type" value="Transcribed_RNA"/>
</dbReference>
<dbReference type="NCBIfam" id="TIGR02414">
    <property type="entry name" value="pepN_proteo"/>
    <property type="match status" value="1"/>
</dbReference>
<dbReference type="GO" id="GO:0008270">
    <property type="term" value="F:zinc ion binding"/>
    <property type="evidence" value="ECO:0007669"/>
    <property type="project" value="InterPro"/>
</dbReference>
<comment type="similarity">
    <text evidence="2">Belongs to the peptidase M1 family.</text>
</comment>
<reference evidence="15" key="1">
    <citation type="submission" date="2021-01" db="EMBL/GenBank/DDBJ databases">
        <authorList>
            <person name="Corre E."/>
            <person name="Pelletier E."/>
            <person name="Niang G."/>
            <person name="Scheremetjew M."/>
            <person name="Finn R."/>
            <person name="Kale V."/>
            <person name="Holt S."/>
            <person name="Cochrane G."/>
            <person name="Meng A."/>
            <person name="Brown T."/>
            <person name="Cohen L."/>
        </authorList>
    </citation>
    <scope>NUCLEOTIDE SEQUENCE</scope>
    <source>
        <strain evidence="15">CCMP1594</strain>
    </source>
</reference>
<dbReference type="GO" id="GO:0008237">
    <property type="term" value="F:metallopeptidase activity"/>
    <property type="evidence" value="ECO:0007669"/>
    <property type="project" value="UniProtKB-KW"/>
</dbReference>
<dbReference type="SUPFAM" id="SSF63737">
    <property type="entry name" value="Leukotriene A4 hydrolase N-terminal domain"/>
    <property type="match status" value="1"/>
</dbReference>
<feature type="domain" description="Peptidase M1 alanyl aminopeptidase C-terminal" evidence="12">
    <location>
        <begin position="638"/>
        <end position="964"/>
    </location>
</feature>
<feature type="domain" description="Peptidase M1 membrane alanine aminopeptidase" evidence="10">
    <location>
        <begin position="310"/>
        <end position="523"/>
    </location>
</feature>
<dbReference type="FunFam" id="1.10.390.10:FF:000002">
    <property type="entry name" value="Aminopeptidase N"/>
    <property type="match status" value="1"/>
</dbReference>
<dbReference type="FunFam" id="2.60.40.1840:FF:000001">
    <property type="entry name" value="Aminopeptidase N"/>
    <property type="match status" value="1"/>
</dbReference>